<dbReference type="EMBL" id="VSSQ01019141">
    <property type="protein sequence ID" value="MPM62955.1"/>
    <property type="molecule type" value="Genomic_DNA"/>
</dbReference>
<proteinExistence type="predicted"/>
<dbReference type="Pfam" id="PF13480">
    <property type="entry name" value="Acetyltransf_6"/>
    <property type="match status" value="1"/>
</dbReference>
<dbReference type="InterPro" id="IPR016181">
    <property type="entry name" value="Acyl_CoA_acyltransferase"/>
</dbReference>
<comment type="caution">
    <text evidence="2">The sequence shown here is derived from an EMBL/GenBank/DDBJ whole genome shotgun (WGS) entry which is preliminary data.</text>
</comment>
<protein>
    <recommendedName>
        <fullName evidence="1">BioF2-like acetyltransferase domain-containing protein</fullName>
    </recommendedName>
</protein>
<dbReference type="AlphaFoldDB" id="A0A645BBY6"/>
<gene>
    <name evidence="2" type="ORF">SDC9_109833</name>
</gene>
<name>A0A645BBY6_9ZZZZ</name>
<evidence type="ECO:0000313" key="2">
    <source>
        <dbReference type="EMBL" id="MPM62955.1"/>
    </source>
</evidence>
<evidence type="ECO:0000259" key="1">
    <source>
        <dbReference type="Pfam" id="PF13480"/>
    </source>
</evidence>
<sequence>MNYTIHQKIEDFYNLKTEWETIENSNYTISYFSTFRYNYTWWQILDSNLFELFLITIYNNNKLVGIAPLKISTKKYFFISIKTLEFIITGDYSDFIIEQKTELSSNRIVGEVFKAIEDNRKKWDFISLVNIKHSSNLSNFLFTSKYNPFFKHLVESPYIDFSIYNNYNEYFELFLPKKIKQYVNRLDRQLDYTLVTTNDNIIDKLSEIHISEMKYLNSTNKYIYRHSLFENILKRRFFKKIYSDNKNVLTYLLVNNNTQDIICYYTGYIFKDTFHSYNTAYNPKYKDLAVGKIFIYLIFRQNQTSPKWKIFDMGAGRYPWKFEWTNTFNSLYKLAVPTYRNKLIQTVYLFKNITTSIYKSLRNCE</sequence>
<dbReference type="InterPro" id="IPR038740">
    <property type="entry name" value="BioF2-like_GNAT_dom"/>
</dbReference>
<accession>A0A645BBY6</accession>
<dbReference type="SUPFAM" id="SSF55729">
    <property type="entry name" value="Acyl-CoA N-acyltransferases (Nat)"/>
    <property type="match status" value="1"/>
</dbReference>
<organism evidence="2">
    <name type="scientific">bioreactor metagenome</name>
    <dbReference type="NCBI Taxonomy" id="1076179"/>
    <lineage>
        <taxon>unclassified sequences</taxon>
        <taxon>metagenomes</taxon>
        <taxon>ecological metagenomes</taxon>
    </lineage>
</organism>
<reference evidence="2" key="1">
    <citation type="submission" date="2019-08" db="EMBL/GenBank/DDBJ databases">
        <authorList>
            <person name="Kucharzyk K."/>
            <person name="Murdoch R.W."/>
            <person name="Higgins S."/>
            <person name="Loffler F."/>
        </authorList>
    </citation>
    <scope>NUCLEOTIDE SEQUENCE</scope>
</reference>
<feature type="domain" description="BioF2-like acetyltransferase" evidence="1">
    <location>
        <begin position="177"/>
        <end position="321"/>
    </location>
</feature>